<evidence type="ECO:0000313" key="2">
    <source>
        <dbReference type="Proteomes" id="UP001432014"/>
    </source>
</evidence>
<reference evidence="1 2" key="1">
    <citation type="submission" date="2022-10" db="EMBL/GenBank/DDBJ databases">
        <title>The complete genomes of actinobacterial strains from the NBC collection.</title>
        <authorList>
            <person name="Joergensen T.S."/>
            <person name="Alvarez Arevalo M."/>
            <person name="Sterndorff E.B."/>
            <person name="Faurdal D."/>
            <person name="Vuksanovic O."/>
            <person name="Mourched A.-S."/>
            <person name="Charusanti P."/>
            <person name="Shaw S."/>
            <person name="Blin K."/>
            <person name="Weber T."/>
        </authorList>
    </citation>
    <scope>NUCLEOTIDE SEQUENCE [LARGE SCALE GENOMIC DNA]</scope>
    <source>
        <strain evidence="1 2">NBC_01247</strain>
    </source>
</reference>
<evidence type="ECO:0000313" key="1">
    <source>
        <dbReference type="EMBL" id="WUS55157.1"/>
    </source>
</evidence>
<dbReference type="RefSeq" id="WP_329500261.1">
    <property type="nucleotide sequence ID" value="NZ_CP108460.1"/>
</dbReference>
<dbReference type="Proteomes" id="UP001432014">
    <property type="component" value="Chromosome"/>
</dbReference>
<gene>
    <name evidence="1" type="ORF">OG469_06305</name>
</gene>
<protein>
    <submittedName>
        <fullName evidence="1">Uncharacterized protein</fullName>
    </submittedName>
</protein>
<proteinExistence type="predicted"/>
<dbReference type="EMBL" id="CP108482">
    <property type="protein sequence ID" value="WUS55157.1"/>
    <property type="molecule type" value="Genomic_DNA"/>
</dbReference>
<keyword evidence="2" id="KW-1185">Reference proteome</keyword>
<sequence>MTPAPHRAAGEEPAARPLVPARALHLVAAERPVPTTPVEDRPLRALARIRSGPVPLDFDRLTARIPAVQSGLALAGDADLELQLACTGPQELRGIAAELLRAGAAQVRVELVLRTLTRTAGSPATHGTVTLVPAVVRSSTP</sequence>
<accession>A0ABZ1W2V7</accession>
<name>A0ABZ1W2V7_9ACTN</name>
<organism evidence="1 2">
    <name type="scientific">Kitasatospora herbaricolor</name>
    <dbReference type="NCBI Taxonomy" id="68217"/>
    <lineage>
        <taxon>Bacteria</taxon>
        <taxon>Bacillati</taxon>
        <taxon>Actinomycetota</taxon>
        <taxon>Actinomycetes</taxon>
        <taxon>Kitasatosporales</taxon>
        <taxon>Streptomycetaceae</taxon>
        <taxon>Kitasatospora</taxon>
    </lineage>
</organism>